<proteinExistence type="predicted"/>
<accession>A0A6L7GB84</accession>
<dbReference type="Gene3D" id="3.40.50.300">
    <property type="entry name" value="P-loop containing nucleotide triphosphate hydrolases"/>
    <property type="match status" value="1"/>
</dbReference>
<evidence type="ECO:0000313" key="5">
    <source>
        <dbReference type="EMBL" id="MXP13213.1"/>
    </source>
</evidence>
<dbReference type="InterPro" id="IPR027417">
    <property type="entry name" value="P-loop_NTPase"/>
</dbReference>
<dbReference type="PROSITE" id="PS50893">
    <property type="entry name" value="ABC_TRANSPORTER_2"/>
    <property type="match status" value="1"/>
</dbReference>
<evidence type="ECO:0000256" key="1">
    <source>
        <dbReference type="ARBA" id="ARBA00022448"/>
    </source>
</evidence>
<dbReference type="NCBIfam" id="TIGR04406">
    <property type="entry name" value="LPS_export_lptB"/>
    <property type="match status" value="1"/>
</dbReference>
<dbReference type="SMART" id="SM00382">
    <property type="entry name" value="AAA"/>
    <property type="match status" value="1"/>
</dbReference>
<organism evidence="5 6">
    <name type="scientific">Allopontixanthobacter confluentis</name>
    <dbReference type="NCBI Taxonomy" id="1849021"/>
    <lineage>
        <taxon>Bacteria</taxon>
        <taxon>Pseudomonadati</taxon>
        <taxon>Pseudomonadota</taxon>
        <taxon>Alphaproteobacteria</taxon>
        <taxon>Sphingomonadales</taxon>
        <taxon>Erythrobacteraceae</taxon>
        <taxon>Allopontixanthobacter</taxon>
    </lineage>
</organism>
<gene>
    <name evidence="5" type="primary">lptB</name>
    <name evidence="5" type="ORF">GRI44_00315</name>
</gene>
<evidence type="ECO:0000259" key="4">
    <source>
        <dbReference type="PROSITE" id="PS50893"/>
    </source>
</evidence>
<dbReference type="GO" id="GO:0005524">
    <property type="term" value="F:ATP binding"/>
    <property type="evidence" value="ECO:0007669"/>
    <property type="project" value="UniProtKB-KW"/>
</dbReference>
<dbReference type="Proteomes" id="UP000473531">
    <property type="component" value="Unassembled WGS sequence"/>
</dbReference>
<keyword evidence="6" id="KW-1185">Reference proteome</keyword>
<protein>
    <submittedName>
        <fullName evidence="5">LPS export ABC transporter ATP-binding protein</fullName>
    </submittedName>
</protein>
<dbReference type="GO" id="GO:0055085">
    <property type="term" value="P:transmembrane transport"/>
    <property type="evidence" value="ECO:0007669"/>
    <property type="project" value="InterPro"/>
</dbReference>
<evidence type="ECO:0000313" key="6">
    <source>
        <dbReference type="Proteomes" id="UP000473531"/>
    </source>
</evidence>
<dbReference type="PANTHER" id="PTHR45772">
    <property type="entry name" value="CONSERVED COMPONENT OF ABC TRANSPORTER FOR NATURAL AMINO ACIDS-RELATED"/>
    <property type="match status" value="1"/>
</dbReference>
<dbReference type="AlphaFoldDB" id="A0A6L7GB84"/>
<dbReference type="Pfam" id="PF00005">
    <property type="entry name" value="ABC_tran"/>
    <property type="match status" value="1"/>
</dbReference>
<keyword evidence="1" id="KW-0813">Transport</keyword>
<dbReference type="EMBL" id="WTYU01000001">
    <property type="protein sequence ID" value="MXP13213.1"/>
    <property type="molecule type" value="Genomic_DNA"/>
</dbReference>
<dbReference type="SUPFAM" id="SSF52540">
    <property type="entry name" value="P-loop containing nucleoside triphosphate hydrolases"/>
    <property type="match status" value="1"/>
</dbReference>
<dbReference type="InterPro" id="IPR030921">
    <property type="entry name" value="LPS_export_LptB"/>
</dbReference>
<dbReference type="GO" id="GO:0043190">
    <property type="term" value="C:ATP-binding cassette (ABC) transporter complex"/>
    <property type="evidence" value="ECO:0007669"/>
    <property type="project" value="InterPro"/>
</dbReference>
<dbReference type="InterPro" id="IPR003593">
    <property type="entry name" value="AAA+_ATPase"/>
</dbReference>
<dbReference type="OrthoDB" id="9775250at2"/>
<dbReference type="InterPro" id="IPR003439">
    <property type="entry name" value="ABC_transporter-like_ATP-bd"/>
</dbReference>
<evidence type="ECO:0000256" key="3">
    <source>
        <dbReference type="ARBA" id="ARBA00022840"/>
    </source>
</evidence>
<keyword evidence="3 5" id="KW-0067">ATP-binding</keyword>
<dbReference type="PANTHER" id="PTHR45772:SF10">
    <property type="entry name" value="LIPOPOLYSACCHARIDE EXPORT SYSTEM ATP-BINDING PROTEIN LPTB"/>
    <property type="match status" value="1"/>
</dbReference>
<evidence type="ECO:0000256" key="2">
    <source>
        <dbReference type="ARBA" id="ARBA00022741"/>
    </source>
</evidence>
<dbReference type="InterPro" id="IPR051120">
    <property type="entry name" value="ABC_AA/LPS_Transport"/>
</dbReference>
<keyword evidence="2" id="KW-0547">Nucleotide-binding</keyword>
<name>A0A6L7GB84_9SPHN</name>
<dbReference type="RefSeq" id="WP_160599339.1">
    <property type="nucleotide sequence ID" value="NZ_WTYU01000001.1"/>
</dbReference>
<dbReference type="GO" id="GO:0016887">
    <property type="term" value="F:ATP hydrolysis activity"/>
    <property type="evidence" value="ECO:0007669"/>
    <property type="project" value="InterPro"/>
</dbReference>
<comment type="caution">
    <text evidence="5">The sequence shown here is derived from an EMBL/GenBank/DDBJ whole genome shotgun (WGS) entry which is preliminary data.</text>
</comment>
<feature type="domain" description="ABC transporter" evidence="4">
    <location>
        <begin position="26"/>
        <end position="258"/>
    </location>
</feature>
<sequence>MTGISAPLHHGTQARIAPRSAGTVTLEVVDIRKSFGRVPVINGLSLRVLQGEVVGLFGRDGAGKTVAFSCILGLVKPDGGRILLDGQDITRLPFYRRATLGLGYLPEQPSVFRGLTVAQNISAMLEITEPDPAMRQHRLDDLLAGLNIAHLRNMRATSLSGGERRRCEVARALALEPVIIVLDEPFAGIDPLTVASIKQLIREMKHRNIGILLTDQNVPEMLEVIDRAYVIDKGSLIFSGAPDAMLHDPAVIDLYLGHED</sequence>
<reference evidence="5 6" key="1">
    <citation type="submission" date="2019-12" db="EMBL/GenBank/DDBJ databases">
        <title>Genomic-based taxomic classification of the family Erythrobacteraceae.</title>
        <authorList>
            <person name="Xu L."/>
        </authorList>
    </citation>
    <scope>NUCLEOTIDE SEQUENCE [LARGE SCALE GENOMIC DNA]</scope>
    <source>
        <strain evidence="5 6">KCTC 52259</strain>
    </source>
</reference>